<dbReference type="AlphaFoldDB" id="A0A2I0VU97"/>
<reference evidence="1 2" key="2">
    <citation type="journal article" date="2017" name="Nature">
        <title>The Apostasia genome and the evolution of orchids.</title>
        <authorList>
            <person name="Zhang G.Q."/>
            <person name="Liu K.W."/>
            <person name="Li Z."/>
            <person name="Lohaus R."/>
            <person name="Hsiao Y.Y."/>
            <person name="Niu S.C."/>
            <person name="Wang J.Y."/>
            <person name="Lin Y.C."/>
            <person name="Xu Q."/>
            <person name="Chen L.J."/>
            <person name="Yoshida K."/>
            <person name="Fujiwara S."/>
            <person name="Wang Z.W."/>
            <person name="Zhang Y.Q."/>
            <person name="Mitsuda N."/>
            <person name="Wang M."/>
            <person name="Liu G.H."/>
            <person name="Pecoraro L."/>
            <person name="Huang H.X."/>
            <person name="Xiao X.J."/>
            <person name="Lin M."/>
            <person name="Wu X.Y."/>
            <person name="Wu W.L."/>
            <person name="Chen Y.Y."/>
            <person name="Chang S.B."/>
            <person name="Sakamoto S."/>
            <person name="Ohme-Takagi M."/>
            <person name="Yagi M."/>
            <person name="Zeng S.J."/>
            <person name="Shen C.Y."/>
            <person name="Yeh C.M."/>
            <person name="Luo Y.B."/>
            <person name="Tsai W.C."/>
            <person name="Van de Peer Y."/>
            <person name="Liu Z.J."/>
        </authorList>
    </citation>
    <scope>NUCLEOTIDE SEQUENCE [LARGE SCALE GENOMIC DNA]</scope>
    <source>
        <tissue evidence="1">The whole plant</tissue>
    </source>
</reference>
<keyword evidence="2" id="KW-1185">Reference proteome</keyword>
<evidence type="ECO:0000313" key="2">
    <source>
        <dbReference type="Proteomes" id="UP000233837"/>
    </source>
</evidence>
<sequence>MRRQRGFNKISETIQTTAMGSKQKSIGITSLTNMRERSIHKNQQLLDLPNNIKNIQATTTILQNLKRGEVKI</sequence>
<protein>
    <submittedName>
        <fullName evidence="1">Uncharacterized protein</fullName>
    </submittedName>
</protein>
<dbReference type="EMBL" id="KZ503230">
    <property type="protein sequence ID" value="PKU66987.1"/>
    <property type="molecule type" value="Genomic_DNA"/>
</dbReference>
<name>A0A2I0VU97_9ASPA</name>
<organism evidence="1 2">
    <name type="scientific">Dendrobium catenatum</name>
    <dbReference type="NCBI Taxonomy" id="906689"/>
    <lineage>
        <taxon>Eukaryota</taxon>
        <taxon>Viridiplantae</taxon>
        <taxon>Streptophyta</taxon>
        <taxon>Embryophyta</taxon>
        <taxon>Tracheophyta</taxon>
        <taxon>Spermatophyta</taxon>
        <taxon>Magnoliopsida</taxon>
        <taxon>Liliopsida</taxon>
        <taxon>Asparagales</taxon>
        <taxon>Orchidaceae</taxon>
        <taxon>Epidendroideae</taxon>
        <taxon>Malaxideae</taxon>
        <taxon>Dendrobiinae</taxon>
        <taxon>Dendrobium</taxon>
    </lineage>
</organism>
<dbReference type="Proteomes" id="UP000233837">
    <property type="component" value="Unassembled WGS sequence"/>
</dbReference>
<proteinExistence type="predicted"/>
<accession>A0A2I0VU97</accession>
<reference evidence="1 2" key="1">
    <citation type="journal article" date="2016" name="Sci. Rep.">
        <title>The Dendrobium catenatum Lindl. genome sequence provides insights into polysaccharide synthase, floral development and adaptive evolution.</title>
        <authorList>
            <person name="Zhang G.Q."/>
            <person name="Xu Q."/>
            <person name="Bian C."/>
            <person name="Tsai W.C."/>
            <person name="Yeh C.M."/>
            <person name="Liu K.W."/>
            <person name="Yoshida K."/>
            <person name="Zhang L.S."/>
            <person name="Chang S.B."/>
            <person name="Chen F."/>
            <person name="Shi Y."/>
            <person name="Su Y.Y."/>
            <person name="Zhang Y.Q."/>
            <person name="Chen L.J."/>
            <person name="Yin Y."/>
            <person name="Lin M."/>
            <person name="Huang H."/>
            <person name="Deng H."/>
            <person name="Wang Z.W."/>
            <person name="Zhu S.L."/>
            <person name="Zhao X."/>
            <person name="Deng C."/>
            <person name="Niu S.C."/>
            <person name="Huang J."/>
            <person name="Wang M."/>
            <person name="Liu G.H."/>
            <person name="Yang H.J."/>
            <person name="Xiao X.J."/>
            <person name="Hsiao Y.Y."/>
            <person name="Wu W.L."/>
            <person name="Chen Y.Y."/>
            <person name="Mitsuda N."/>
            <person name="Ohme-Takagi M."/>
            <person name="Luo Y.B."/>
            <person name="Van de Peer Y."/>
            <person name="Liu Z.J."/>
        </authorList>
    </citation>
    <scope>NUCLEOTIDE SEQUENCE [LARGE SCALE GENOMIC DNA]</scope>
    <source>
        <tissue evidence="1">The whole plant</tissue>
    </source>
</reference>
<gene>
    <name evidence="1" type="ORF">MA16_Dca020170</name>
</gene>
<evidence type="ECO:0000313" key="1">
    <source>
        <dbReference type="EMBL" id="PKU66987.1"/>
    </source>
</evidence>